<feature type="binding site" evidence="8">
    <location>
        <position position="48"/>
    </location>
    <ligand>
        <name>ITP</name>
        <dbReference type="ChEBI" id="CHEBI:61402"/>
    </ligand>
</feature>
<evidence type="ECO:0000256" key="8">
    <source>
        <dbReference type="HAMAP-Rule" id="MF_03148"/>
    </source>
</evidence>
<feature type="compositionally biased region" description="Basic and acidic residues" evidence="9">
    <location>
        <begin position="477"/>
        <end position="490"/>
    </location>
</feature>
<keyword evidence="4 8" id="KW-0547">Nucleotide-binding</keyword>
<evidence type="ECO:0000313" key="11">
    <source>
        <dbReference type="Proteomes" id="UP000053660"/>
    </source>
</evidence>
<evidence type="ECO:0000256" key="9">
    <source>
        <dbReference type="SAM" id="MobiDB-lite"/>
    </source>
</evidence>
<comment type="function">
    <text evidence="8">Pyrophosphatase that hydrolyzes non-canonical purine nucleotides such as inosine triphosphate (ITP), deoxyinosine triphosphate (dITP) or xanthosine 5'-triphosphate (XTP) to their respective monophosphate derivatives. The enzyme does not distinguish between the deoxy- and ribose forms. Probably excludes non-canonical purines from RNA and DNA precursor pools, thus preventing their incorporation into RNA and DNA and avoiding chromosomal lesions.</text>
</comment>
<dbReference type="PANTHER" id="PTHR11067">
    <property type="entry name" value="INOSINE TRIPHOSPHATE PYROPHOSPHATASE/HAM1 PROTEIN"/>
    <property type="match status" value="1"/>
</dbReference>
<evidence type="ECO:0000256" key="4">
    <source>
        <dbReference type="ARBA" id="ARBA00022741"/>
    </source>
</evidence>
<dbReference type="Gene3D" id="3.40.50.300">
    <property type="entry name" value="P-loop containing nucleotide triphosphate hydrolases"/>
    <property type="match status" value="1"/>
</dbReference>
<accession>A0A0B1T613</accession>
<gene>
    <name evidence="10" type="ORF">OESDEN_08913</name>
</gene>
<dbReference type="Pfam" id="PF01725">
    <property type="entry name" value="Ham1p_like"/>
    <property type="match status" value="1"/>
</dbReference>
<comment type="similarity">
    <text evidence="1 8">Belongs to the HAM1 NTPase family.</text>
</comment>
<dbReference type="InterPro" id="IPR036236">
    <property type="entry name" value="Znf_C2H2_sf"/>
</dbReference>
<comment type="caution">
    <text evidence="8">Lacks conserved residue(s) required for the propagation of feature annotation.</text>
</comment>
<organism evidence="10 11">
    <name type="scientific">Oesophagostomum dentatum</name>
    <name type="common">Nodular worm</name>
    <dbReference type="NCBI Taxonomy" id="61180"/>
    <lineage>
        <taxon>Eukaryota</taxon>
        <taxon>Metazoa</taxon>
        <taxon>Ecdysozoa</taxon>
        <taxon>Nematoda</taxon>
        <taxon>Chromadorea</taxon>
        <taxon>Rhabditida</taxon>
        <taxon>Rhabditina</taxon>
        <taxon>Rhabditomorpha</taxon>
        <taxon>Strongyloidea</taxon>
        <taxon>Strongylidae</taxon>
        <taxon>Oesophagostomum</taxon>
    </lineage>
</organism>
<comment type="catalytic activity">
    <reaction evidence="8">
        <text>ITP + H2O = IMP + diphosphate + H(+)</text>
        <dbReference type="Rhea" id="RHEA:29399"/>
        <dbReference type="ChEBI" id="CHEBI:15377"/>
        <dbReference type="ChEBI" id="CHEBI:15378"/>
        <dbReference type="ChEBI" id="CHEBI:33019"/>
        <dbReference type="ChEBI" id="CHEBI:58053"/>
        <dbReference type="ChEBI" id="CHEBI:61402"/>
        <dbReference type="EC" id="3.6.1.66"/>
    </reaction>
</comment>
<comment type="subunit">
    <text evidence="8">Homodimer.</text>
</comment>
<dbReference type="GO" id="GO:0005737">
    <property type="term" value="C:cytoplasm"/>
    <property type="evidence" value="ECO:0007669"/>
    <property type="project" value="UniProtKB-SubCell"/>
</dbReference>
<feature type="binding site" evidence="8">
    <location>
        <position position="36"/>
    </location>
    <ligand>
        <name>Mg(2+)</name>
        <dbReference type="ChEBI" id="CHEBI:18420"/>
    </ligand>
</feature>
<dbReference type="GO" id="GO:0009204">
    <property type="term" value="P:deoxyribonucleoside triphosphate catabolic process"/>
    <property type="evidence" value="ECO:0007669"/>
    <property type="project" value="UniProtKB-UniRule"/>
</dbReference>
<dbReference type="Pfam" id="PF01745">
    <property type="entry name" value="IPT"/>
    <property type="match status" value="1"/>
</dbReference>
<evidence type="ECO:0000256" key="6">
    <source>
        <dbReference type="ARBA" id="ARBA00022842"/>
    </source>
</evidence>
<comment type="catalytic activity">
    <reaction evidence="8">
        <text>XTP + H2O = XMP + diphosphate + H(+)</text>
        <dbReference type="Rhea" id="RHEA:28610"/>
        <dbReference type="ChEBI" id="CHEBI:15377"/>
        <dbReference type="ChEBI" id="CHEBI:15378"/>
        <dbReference type="ChEBI" id="CHEBI:33019"/>
        <dbReference type="ChEBI" id="CHEBI:57464"/>
        <dbReference type="ChEBI" id="CHEBI:61314"/>
        <dbReference type="EC" id="3.6.1.66"/>
    </reaction>
</comment>
<dbReference type="CDD" id="cd00515">
    <property type="entry name" value="HAM1"/>
    <property type="match status" value="1"/>
</dbReference>
<dbReference type="HAMAP" id="MF_03148">
    <property type="entry name" value="HAM1_NTPase"/>
    <property type="match status" value="1"/>
</dbReference>
<keyword evidence="2 8" id="KW-0963">Cytoplasm</keyword>
<dbReference type="OrthoDB" id="775260at2759"/>
<evidence type="ECO:0000256" key="7">
    <source>
        <dbReference type="ARBA" id="ARBA00023080"/>
    </source>
</evidence>
<keyword evidence="3 8" id="KW-0479">Metal-binding</keyword>
<feature type="binding site" evidence="8">
    <location>
        <position position="181"/>
    </location>
    <ligand>
        <name>ITP</name>
        <dbReference type="ChEBI" id="CHEBI:61402"/>
    </ligand>
</feature>
<evidence type="ECO:0000313" key="10">
    <source>
        <dbReference type="EMBL" id="KHJ91227.1"/>
    </source>
</evidence>
<dbReference type="GO" id="GO:0009117">
    <property type="term" value="P:nucleotide metabolic process"/>
    <property type="evidence" value="ECO:0007669"/>
    <property type="project" value="UniProtKB-KW"/>
</dbReference>
<dbReference type="InterPro" id="IPR027502">
    <property type="entry name" value="ITPase"/>
</dbReference>
<evidence type="ECO:0000256" key="5">
    <source>
        <dbReference type="ARBA" id="ARBA00022801"/>
    </source>
</evidence>
<evidence type="ECO:0000256" key="3">
    <source>
        <dbReference type="ARBA" id="ARBA00022723"/>
    </source>
</evidence>
<dbReference type="InterPro" id="IPR027417">
    <property type="entry name" value="P-loop_NTPase"/>
</dbReference>
<feature type="binding site" evidence="8">
    <location>
        <begin position="82"/>
        <end position="83"/>
    </location>
    <ligand>
        <name>ITP</name>
        <dbReference type="ChEBI" id="CHEBI:61402"/>
    </ligand>
</feature>
<dbReference type="Gene3D" id="3.90.950.10">
    <property type="match status" value="1"/>
</dbReference>
<dbReference type="Gene3D" id="1.10.287.890">
    <property type="entry name" value="Crystal structure of tRNA isopentenylpyrophosphate transferase (bh2366) domain"/>
    <property type="match status" value="1"/>
</dbReference>
<proteinExistence type="inferred from homology"/>
<dbReference type="SUPFAM" id="SSF52540">
    <property type="entry name" value="P-loop containing nucleoside triphosphate hydrolases"/>
    <property type="match status" value="1"/>
</dbReference>
<name>A0A0B1T613_OESDE</name>
<dbReference type="Pfam" id="PF01715">
    <property type="entry name" value="IPPT"/>
    <property type="match status" value="1"/>
</dbReference>
<dbReference type="GO" id="GO:0036222">
    <property type="term" value="F:XTP diphosphatase activity"/>
    <property type="evidence" value="ECO:0007669"/>
    <property type="project" value="UniProtKB-UniRule"/>
</dbReference>
<feature type="binding site" evidence="8">
    <location>
        <position position="82"/>
    </location>
    <ligand>
        <name>Mg(2+)</name>
        <dbReference type="ChEBI" id="CHEBI:18420"/>
    </ligand>
</feature>
<keyword evidence="8" id="KW-0464">Manganese</keyword>
<feature type="region of interest" description="Disordered" evidence="9">
    <location>
        <begin position="436"/>
        <end position="490"/>
    </location>
</feature>
<dbReference type="GO" id="GO:0036220">
    <property type="term" value="F:ITP diphosphatase activity"/>
    <property type="evidence" value="ECO:0007669"/>
    <property type="project" value="UniProtKB-UniRule"/>
</dbReference>
<comment type="catalytic activity">
    <reaction evidence="8">
        <text>dITP + H2O = dIMP + diphosphate + H(+)</text>
        <dbReference type="Rhea" id="RHEA:28342"/>
        <dbReference type="ChEBI" id="CHEBI:15377"/>
        <dbReference type="ChEBI" id="CHEBI:15378"/>
        <dbReference type="ChEBI" id="CHEBI:33019"/>
        <dbReference type="ChEBI" id="CHEBI:61194"/>
        <dbReference type="ChEBI" id="CHEBI:61382"/>
        <dbReference type="EC" id="3.6.1.66"/>
    </reaction>
</comment>
<protein>
    <recommendedName>
        <fullName evidence="8">Inosine triphosphate pyrophosphatase</fullName>
        <shortName evidence="8">ITPase</shortName>
        <shortName evidence="8">Inosine triphosphatase</shortName>
        <ecNumber evidence="8">3.6.1.66</ecNumber>
    </recommendedName>
    <alternativeName>
        <fullName evidence="8">Non-canonical purine NTP pyrophosphatase</fullName>
    </alternativeName>
    <alternativeName>
        <fullName evidence="8">Non-standard purine NTP pyrophosphatase</fullName>
    </alternativeName>
    <alternativeName>
        <fullName evidence="8">Nucleoside-triphosphate diphosphatase</fullName>
    </alternativeName>
    <alternativeName>
        <fullName evidence="8">Nucleoside-triphosphate pyrophosphatase</fullName>
        <shortName evidence="8">NTPase</shortName>
    </alternativeName>
    <alternativeName>
        <fullName evidence="8">XTP/dITP diphosphatase</fullName>
    </alternativeName>
</protein>
<dbReference type="GO" id="GO:0000166">
    <property type="term" value="F:nucleotide binding"/>
    <property type="evidence" value="ECO:0007669"/>
    <property type="project" value="UniProtKB-KW"/>
</dbReference>
<dbReference type="GO" id="GO:0035870">
    <property type="term" value="F:dITP diphosphatase activity"/>
    <property type="evidence" value="ECO:0007669"/>
    <property type="project" value="UniProtKB-UniRule"/>
</dbReference>
<keyword evidence="5 8" id="KW-0378">Hydrolase</keyword>
<dbReference type="Gene3D" id="3.30.160.60">
    <property type="entry name" value="Classic Zinc Finger"/>
    <property type="match status" value="1"/>
</dbReference>
<reference evidence="10 11" key="1">
    <citation type="submission" date="2014-03" db="EMBL/GenBank/DDBJ databases">
        <title>Draft genome of the hookworm Oesophagostomum dentatum.</title>
        <authorList>
            <person name="Mitreva M."/>
        </authorList>
    </citation>
    <scope>NUCLEOTIDE SEQUENCE [LARGE SCALE GENOMIC DNA]</scope>
    <source>
        <strain evidence="10 11">OD-Hann</strain>
    </source>
</reference>
<dbReference type="PANTHER" id="PTHR11067:SF9">
    <property type="entry name" value="INOSINE TRIPHOSPHATE PYROPHOSPHATASE"/>
    <property type="match status" value="1"/>
</dbReference>
<feature type="binding site" evidence="8">
    <location>
        <begin position="186"/>
        <end position="187"/>
    </location>
    <ligand>
        <name>ITP</name>
        <dbReference type="ChEBI" id="CHEBI:61402"/>
    </ligand>
</feature>
<dbReference type="InterPro" id="IPR002637">
    <property type="entry name" value="RdgB/HAM1"/>
</dbReference>
<dbReference type="EMBL" id="KN552248">
    <property type="protein sequence ID" value="KHJ91227.1"/>
    <property type="molecule type" value="Genomic_DNA"/>
</dbReference>
<evidence type="ECO:0000256" key="2">
    <source>
        <dbReference type="ARBA" id="ARBA00022490"/>
    </source>
</evidence>
<keyword evidence="6 8" id="KW-0460">Magnesium</keyword>
<dbReference type="SUPFAM" id="SSF52972">
    <property type="entry name" value="ITPase-like"/>
    <property type="match status" value="1"/>
</dbReference>
<dbReference type="InterPro" id="IPR029001">
    <property type="entry name" value="ITPase-like_fam"/>
</dbReference>
<evidence type="ECO:0000256" key="1">
    <source>
        <dbReference type="ARBA" id="ARBA00008023"/>
    </source>
</evidence>
<keyword evidence="11" id="KW-1185">Reference proteome</keyword>
<feature type="compositionally biased region" description="Basic and acidic residues" evidence="9">
    <location>
        <begin position="437"/>
        <end position="451"/>
    </location>
</feature>
<keyword evidence="7 8" id="KW-0546">Nucleotide metabolism</keyword>
<comment type="cofactor">
    <cofactor evidence="8">
        <name>Mg(2+)</name>
        <dbReference type="ChEBI" id="CHEBI:18420"/>
    </cofactor>
    <cofactor evidence="8">
        <name>Mn(2+)</name>
        <dbReference type="ChEBI" id="CHEBI:29035"/>
    </cofactor>
    <text evidence="8">Binds 1 divalent metal cation per subunit; can use either Mg(2+) or Mn(2+).</text>
</comment>
<dbReference type="AlphaFoldDB" id="A0A0B1T613"/>
<sequence length="490" mass="55122">MTRVITFVTGSAGKLAELKAILSSFEIRSIGLDLNEYQGEPDYVAEQKAREAAERVEGPVLVGDPVAGFIFVFTIHLLGVEDTSLCFNAFGGLPGVYVKWFSKKLGPSGLYQMLAGYDDKSAYAQSIFAYTEGKGKPVHVFRGRCLGHIVPPRGPPLFGWYPCFQPEGFLQTFAEMKEETRNTISHRAKALELVIFVIGCTGTGKSDLGVAIAKKYNGEVISADSMQIYEGLDIATNKITEEEAEGIPHHMMSFVDAATARYNIHQYRQQGLKTIEVISLDASKEVLIQRLDLRVEKMKRMGLKKELEDYYDKNGYKLVNREHFGVLQCIGLKEFIPYLELTAEQRQSEEGERLFEQGCEDVKLHTRQYARRQRNWINSRFVRRQEAREVDGEGENSEDANMTRRCDVCGIVIAGTRNWNKHLAGKRHKAAIRALKRRQEGRDDPQTRNVEENSSGDESGITGESDDNISSNGLVSEKSEVDVKKTKLDR</sequence>
<comment type="subcellular location">
    <subcellularLocation>
        <location evidence="8">Cytoplasm</location>
    </subcellularLocation>
</comment>
<dbReference type="Proteomes" id="UP000053660">
    <property type="component" value="Unassembled WGS sequence"/>
</dbReference>
<dbReference type="SUPFAM" id="SSF57667">
    <property type="entry name" value="beta-beta-alpha zinc fingers"/>
    <property type="match status" value="1"/>
</dbReference>
<dbReference type="EC" id="3.6.1.66" evidence="8"/>
<dbReference type="GO" id="GO:0046872">
    <property type="term" value="F:metal ion binding"/>
    <property type="evidence" value="ECO:0007669"/>
    <property type="project" value="UniProtKB-KW"/>
</dbReference>